<dbReference type="AlphaFoldDB" id="A0A8S1PQH7"/>
<feature type="coiled-coil region" evidence="1">
    <location>
        <begin position="4"/>
        <end position="38"/>
    </location>
</feature>
<organism evidence="2 3">
    <name type="scientific">Paramecium sonneborni</name>
    <dbReference type="NCBI Taxonomy" id="65129"/>
    <lineage>
        <taxon>Eukaryota</taxon>
        <taxon>Sar</taxon>
        <taxon>Alveolata</taxon>
        <taxon>Ciliophora</taxon>
        <taxon>Intramacronucleata</taxon>
        <taxon>Oligohymenophorea</taxon>
        <taxon>Peniculida</taxon>
        <taxon>Parameciidae</taxon>
        <taxon>Paramecium</taxon>
    </lineage>
</organism>
<feature type="coiled-coil region" evidence="1">
    <location>
        <begin position="83"/>
        <end position="120"/>
    </location>
</feature>
<evidence type="ECO:0000313" key="3">
    <source>
        <dbReference type="Proteomes" id="UP000692954"/>
    </source>
</evidence>
<evidence type="ECO:0000256" key="1">
    <source>
        <dbReference type="SAM" id="Coils"/>
    </source>
</evidence>
<dbReference type="Proteomes" id="UP000692954">
    <property type="component" value="Unassembled WGS sequence"/>
</dbReference>
<sequence>MTENSQLIAENIILKNQVQELRLELQQWKSHFEELSMQYYKLQQLKINPEDLLELEDLKAKRQKYLEQEFQQSSIITQQNQLIFNLQQDNRDMIDKIDKLEQKAKNYDCLKQQYWNLKEASQKKLEELELIKQKPPTILVPNPDVTALYREINRLNSIIQQMCKNSIDQICKTSIDYKSKQLENESKQ</sequence>
<dbReference type="EMBL" id="CAJJDN010000083">
    <property type="protein sequence ID" value="CAD8104798.1"/>
    <property type="molecule type" value="Genomic_DNA"/>
</dbReference>
<reference evidence="2" key="1">
    <citation type="submission" date="2021-01" db="EMBL/GenBank/DDBJ databases">
        <authorList>
            <consortium name="Genoscope - CEA"/>
            <person name="William W."/>
        </authorList>
    </citation>
    <scope>NUCLEOTIDE SEQUENCE</scope>
</reference>
<comment type="caution">
    <text evidence="2">The sequence shown here is derived from an EMBL/GenBank/DDBJ whole genome shotgun (WGS) entry which is preliminary data.</text>
</comment>
<gene>
    <name evidence="2" type="ORF">PSON_ATCC_30995.1.T0830025</name>
</gene>
<evidence type="ECO:0000313" key="2">
    <source>
        <dbReference type="EMBL" id="CAD8104798.1"/>
    </source>
</evidence>
<dbReference type="OrthoDB" id="302322at2759"/>
<protein>
    <submittedName>
        <fullName evidence="2">Uncharacterized protein</fullName>
    </submittedName>
</protein>
<keyword evidence="3" id="KW-1185">Reference proteome</keyword>
<name>A0A8S1PQH7_9CILI</name>
<proteinExistence type="predicted"/>
<keyword evidence="1" id="KW-0175">Coiled coil</keyword>
<accession>A0A8S1PQH7</accession>